<keyword evidence="2" id="KW-1185">Reference proteome</keyword>
<dbReference type="CDD" id="cd16377">
    <property type="entry name" value="23S_rRNA_IVP_like"/>
    <property type="match status" value="1"/>
</dbReference>
<sequence>MRDFKKYDIWKLSHELTLEIYHVTKEFPNTEKYQLISQMQRAAYSIPSNIAEGAGRGSDKDFNRFIQISLGSVHELEYFILLSKDLHYLSIEKFEELDLKINTLKRKMHSLSKKLII</sequence>
<dbReference type="InterPro" id="IPR036583">
    <property type="entry name" value="23S_rRNA_IVS_sf"/>
</dbReference>
<dbReference type="SUPFAM" id="SSF158446">
    <property type="entry name" value="IVS-encoded protein-like"/>
    <property type="match status" value="1"/>
</dbReference>
<reference evidence="1 2" key="1">
    <citation type="submission" date="2016-10" db="EMBL/GenBank/DDBJ databases">
        <authorList>
            <person name="de Groot N.N."/>
        </authorList>
    </citation>
    <scope>NUCLEOTIDE SEQUENCE [LARGE SCALE GENOMIC DNA]</scope>
    <source>
        <strain evidence="1 2">DSM 23581</strain>
    </source>
</reference>
<dbReference type="Pfam" id="PF05635">
    <property type="entry name" value="23S_rRNA_IVP"/>
    <property type="match status" value="1"/>
</dbReference>
<dbReference type="EMBL" id="FNQF01000010">
    <property type="protein sequence ID" value="SEA68858.1"/>
    <property type="molecule type" value="Genomic_DNA"/>
</dbReference>
<dbReference type="InterPro" id="IPR012657">
    <property type="entry name" value="23S_rRNA-intervening_sequence"/>
</dbReference>
<dbReference type="AlphaFoldDB" id="A0A1H4D8F7"/>
<evidence type="ECO:0000313" key="2">
    <source>
        <dbReference type="Proteomes" id="UP000198820"/>
    </source>
</evidence>
<gene>
    <name evidence="1" type="ORF">SAMN05421540_11013</name>
</gene>
<dbReference type="RefSeq" id="WP_093245228.1">
    <property type="nucleotide sequence ID" value="NZ_FNQF01000010.1"/>
</dbReference>
<dbReference type="STRING" id="908615.SAMN05421540_11013"/>
<dbReference type="Gene3D" id="1.20.1440.60">
    <property type="entry name" value="23S rRNA-intervening sequence"/>
    <property type="match status" value="1"/>
</dbReference>
<dbReference type="PANTHER" id="PTHR38471:SF2">
    <property type="entry name" value="FOUR HELIX BUNDLE PROTEIN"/>
    <property type="match status" value="1"/>
</dbReference>
<dbReference type="PANTHER" id="PTHR38471">
    <property type="entry name" value="FOUR HELIX BUNDLE PROTEIN"/>
    <property type="match status" value="1"/>
</dbReference>
<evidence type="ECO:0000313" key="1">
    <source>
        <dbReference type="EMBL" id="SEA68858.1"/>
    </source>
</evidence>
<organism evidence="1 2">
    <name type="scientific">Psychroflexus halocasei</name>
    <dbReference type="NCBI Taxonomy" id="908615"/>
    <lineage>
        <taxon>Bacteria</taxon>
        <taxon>Pseudomonadati</taxon>
        <taxon>Bacteroidota</taxon>
        <taxon>Flavobacteriia</taxon>
        <taxon>Flavobacteriales</taxon>
        <taxon>Flavobacteriaceae</taxon>
        <taxon>Psychroflexus</taxon>
    </lineage>
</organism>
<dbReference type="Proteomes" id="UP000198820">
    <property type="component" value="Unassembled WGS sequence"/>
</dbReference>
<protein>
    <submittedName>
        <fullName evidence="1">Four helix bundle protein</fullName>
    </submittedName>
</protein>
<name>A0A1H4D8F7_9FLAO</name>
<dbReference type="NCBIfam" id="TIGR02436">
    <property type="entry name" value="four helix bundle protein"/>
    <property type="match status" value="1"/>
</dbReference>
<accession>A0A1H4D8F7</accession>
<proteinExistence type="predicted"/>